<keyword evidence="2" id="KW-0964">Secreted</keyword>
<feature type="signal peptide" evidence="8">
    <location>
        <begin position="1"/>
        <end position="19"/>
    </location>
</feature>
<name>A0A224XWH2_9HEMI</name>
<comment type="subcellular location">
    <subcellularLocation>
        <location evidence="1">Secreted</location>
    </subcellularLocation>
</comment>
<dbReference type="GO" id="GO:0004867">
    <property type="term" value="F:serine-type endopeptidase inhibitor activity"/>
    <property type="evidence" value="ECO:0007669"/>
    <property type="project" value="UniProtKB-UniRule"/>
</dbReference>
<proteinExistence type="inferred from homology"/>
<feature type="domain" description="Pacifastin" evidence="9">
    <location>
        <begin position="19"/>
        <end position="56"/>
    </location>
</feature>
<feature type="domain" description="Pacifastin" evidence="9">
    <location>
        <begin position="171"/>
        <end position="208"/>
    </location>
</feature>
<protein>
    <submittedName>
        <fullName evidence="10">Putative serine protease inhibitor i/ii</fullName>
    </submittedName>
</protein>
<dbReference type="EMBL" id="GFTR01003554">
    <property type="protein sequence ID" value="JAW12872.1"/>
    <property type="molecule type" value="Transcribed_RNA"/>
</dbReference>
<evidence type="ECO:0000256" key="5">
    <source>
        <dbReference type="ARBA" id="ARBA00023157"/>
    </source>
</evidence>
<organism evidence="10">
    <name type="scientific">Panstrongylus lignarius</name>
    <dbReference type="NCBI Taxonomy" id="156445"/>
    <lineage>
        <taxon>Eukaryota</taxon>
        <taxon>Metazoa</taxon>
        <taxon>Ecdysozoa</taxon>
        <taxon>Arthropoda</taxon>
        <taxon>Hexapoda</taxon>
        <taxon>Insecta</taxon>
        <taxon>Pterygota</taxon>
        <taxon>Neoptera</taxon>
        <taxon>Paraneoptera</taxon>
        <taxon>Hemiptera</taxon>
        <taxon>Heteroptera</taxon>
        <taxon>Panheteroptera</taxon>
        <taxon>Cimicomorpha</taxon>
        <taxon>Reduviidae</taxon>
        <taxon>Triatominae</taxon>
        <taxon>Panstrongylus</taxon>
    </lineage>
</organism>
<evidence type="ECO:0000256" key="3">
    <source>
        <dbReference type="ARBA" id="ARBA00022690"/>
    </source>
</evidence>
<evidence type="ECO:0000259" key="9">
    <source>
        <dbReference type="PROSITE" id="PS51446"/>
    </source>
</evidence>
<feature type="chain" id="PRO_5012488514" evidence="8">
    <location>
        <begin position="20"/>
        <end position="211"/>
    </location>
</feature>
<evidence type="ECO:0000256" key="6">
    <source>
        <dbReference type="ARBA" id="ARBA00029459"/>
    </source>
</evidence>
<evidence type="ECO:0000256" key="4">
    <source>
        <dbReference type="ARBA" id="ARBA00022900"/>
    </source>
</evidence>
<dbReference type="AlphaFoldDB" id="A0A224XWH2"/>
<dbReference type="Pfam" id="PF05375">
    <property type="entry name" value="Pacifastin_I"/>
    <property type="match status" value="4"/>
</dbReference>
<evidence type="ECO:0000256" key="7">
    <source>
        <dbReference type="PROSITE-ProRule" id="PRU00776"/>
    </source>
</evidence>
<dbReference type="InterPro" id="IPR036201">
    <property type="entry name" value="Pacifastin_dom_sf"/>
</dbReference>
<comment type="similarity">
    <text evidence="6 7">Belongs to the protease inhibitor I19 family.</text>
</comment>
<dbReference type="GO" id="GO:0005576">
    <property type="term" value="C:extracellular region"/>
    <property type="evidence" value="ECO:0007669"/>
    <property type="project" value="UniProtKB-SubCell"/>
</dbReference>
<evidence type="ECO:0000256" key="2">
    <source>
        <dbReference type="ARBA" id="ARBA00022525"/>
    </source>
</evidence>
<dbReference type="SUPFAM" id="SSF57283">
    <property type="entry name" value="PMP inhibitors"/>
    <property type="match status" value="4"/>
</dbReference>
<sequence length="211" mass="23330">MKTAVVLILGCYILEAVIAKRCNPGERFLADDGCNWCICMQDGKNAACTLMNCPPKWNYHEQSGETVEQEKSGKICSPGKRFLSDDGCNWCICNKDGRNAVCTLMLCPPKKHDQLPENKKDTGHICTPGKRFLAEDGCNLCVFKPDGKNAVCTLRLCPPPKRDLNEIEEVEQECTPGQRVPAGDECNWCICDESGQISGCTMMNCLNGKEK</sequence>
<evidence type="ECO:0000313" key="10">
    <source>
        <dbReference type="EMBL" id="JAW12872.1"/>
    </source>
</evidence>
<reference evidence="10" key="1">
    <citation type="journal article" date="2018" name="PLoS Negl. Trop. Dis.">
        <title>An insight into the salivary gland and fat body transcriptome of Panstrongylus lignarius (Hemiptera: Heteroptera), the main vector of Chagas disease in Peru.</title>
        <authorList>
            <person name="Nevoa J.C."/>
            <person name="Mendes M.T."/>
            <person name="da Silva M.V."/>
            <person name="Soares S.C."/>
            <person name="Oliveira C.J.F."/>
            <person name="Ribeiro J.M.C."/>
        </authorList>
    </citation>
    <scope>NUCLEOTIDE SEQUENCE</scope>
</reference>
<accession>A0A224XWH2</accession>
<keyword evidence="5" id="KW-1015">Disulfide bond</keyword>
<comment type="caution">
    <text evidence="7">Lacks conserved residue(s) required for the propagation of feature annotation.</text>
</comment>
<dbReference type="PROSITE" id="PS51446">
    <property type="entry name" value="PACIFASTIN"/>
    <property type="match status" value="3"/>
</dbReference>
<keyword evidence="3 7" id="KW-0646">Protease inhibitor</keyword>
<evidence type="ECO:0000256" key="1">
    <source>
        <dbReference type="ARBA" id="ARBA00004613"/>
    </source>
</evidence>
<evidence type="ECO:0000256" key="8">
    <source>
        <dbReference type="SAM" id="SignalP"/>
    </source>
</evidence>
<dbReference type="InterPro" id="IPR008037">
    <property type="entry name" value="Pacifastin_dom"/>
</dbReference>
<keyword evidence="8" id="KW-0732">Signal</keyword>
<keyword evidence="4 7" id="KW-0722">Serine protease inhibitor</keyword>
<feature type="domain" description="Pacifastin" evidence="9">
    <location>
        <begin position="73"/>
        <end position="110"/>
    </location>
</feature>